<evidence type="ECO:0000313" key="4">
    <source>
        <dbReference type="Proteomes" id="UP000553209"/>
    </source>
</evidence>
<sequence length="220" mass="23367">MRVTVGTATAAVLLAVAPASVTALAPAAAHAAEAVPLAVAVAGLPVTDESRQGYDRSLFPHWVDADRNGCNTRAEVLVEEAVLMPEVGERCRLSGGEWESYYDGRTHTEARGLDIDHMVPLAEAWDSGASEWTTARRRDYANDLDEPVALVAVTAAQNRSKADQDPADWLPASPEAHCRYATEWTAVKVRWGLTVDPAEHEALTGLAAECPGAVVGVEAA</sequence>
<keyword evidence="4" id="KW-1185">Reference proteome</keyword>
<evidence type="ECO:0000259" key="2">
    <source>
        <dbReference type="Pfam" id="PF07510"/>
    </source>
</evidence>
<feature type="domain" description="GmrSD restriction endonucleases C-terminal" evidence="2">
    <location>
        <begin position="96"/>
        <end position="204"/>
    </location>
</feature>
<organism evidence="3 4">
    <name type="scientific">Nocardiopsis alborubida</name>
    <dbReference type="NCBI Taxonomy" id="146802"/>
    <lineage>
        <taxon>Bacteria</taxon>
        <taxon>Bacillati</taxon>
        <taxon>Actinomycetota</taxon>
        <taxon>Actinomycetes</taxon>
        <taxon>Streptosporangiales</taxon>
        <taxon>Nocardiopsidaceae</taxon>
        <taxon>Nocardiopsis</taxon>
    </lineage>
</organism>
<keyword evidence="3" id="KW-0378">Hydrolase</keyword>
<evidence type="ECO:0000256" key="1">
    <source>
        <dbReference type="SAM" id="SignalP"/>
    </source>
</evidence>
<feature type="signal peptide" evidence="1">
    <location>
        <begin position="1"/>
        <end position="31"/>
    </location>
</feature>
<dbReference type="Proteomes" id="UP000553209">
    <property type="component" value="Unassembled WGS sequence"/>
</dbReference>
<evidence type="ECO:0000313" key="3">
    <source>
        <dbReference type="EMBL" id="NKY96336.1"/>
    </source>
</evidence>
<keyword evidence="3" id="KW-0540">Nuclease</keyword>
<dbReference type="PANTHER" id="PTHR24094">
    <property type="entry name" value="SECRETED PROTEIN"/>
    <property type="match status" value="1"/>
</dbReference>
<comment type="caution">
    <text evidence="3">The sequence shown here is derived from an EMBL/GenBank/DDBJ whole genome shotgun (WGS) entry which is preliminary data.</text>
</comment>
<keyword evidence="3" id="KW-0255">Endonuclease</keyword>
<reference evidence="3 4" key="1">
    <citation type="submission" date="2020-04" db="EMBL/GenBank/DDBJ databases">
        <title>MicrobeNet Type strains.</title>
        <authorList>
            <person name="Nicholson A.C."/>
        </authorList>
    </citation>
    <scope>NUCLEOTIDE SEQUENCE [LARGE SCALE GENOMIC DNA]</scope>
    <source>
        <strain evidence="3 4">ATCC 23612</strain>
    </source>
</reference>
<dbReference type="InterPro" id="IPR011089">
    <property type="entry name" value="GmrSD_C"/>
</dbReference>
<dbReference type="GO" id="GO:0004519">
    <property type="term" value="F:endonuclease activity"/>
    <property type="evidence" value="ECO:0007669"/>
    <property type="project" value="UniProtKB-KW"/>
</dbReference>
<dbReference type="Pfam" id="PF07510">
    <property type="entry name" value="GmrSD_C"/>
    <property type="match status" value="1"/>
</dbReference>
<accession>A0A7X6M860</accession>
<gene>
    <name evidence="3" type="ORF">HGB44_01405</name>
</gene>
<dbReference type="RefSeq" id="WP_061080668.1">
    <property type="nucleotide sequence ID" value="NZ_JAAXPG010000001.1"/>
</dbReference>
<protein>
    <submittedName>
        <fullName evidence="3">HNH endonuclease</fullName>
    </submittedName>
</protein>
<feature type="chain" id="PRO_5031413706" evidence="1">
    <location>
        <begin position="32"/>
        <end position="220"/>
    </location>
</feature>
<dbReference type="PANTHER" id="PTHR24094:SF15">
    <property type="entry name" value="AMP-DEPENDENT SYNTHETASE_LIGASE DOMAIN-CONTAINING PROTEIN-RELATED"/>
    <property type="match status" value="1"/>
</dbReference>
<name>A0A7X6M860_9ACTN</name>
<dbReference type="AlphaFoldDB" id="A0A7X6M860"/>
<dbReference type="EMBL" id="JAAXPG010000001">
    <property type="protein sequence ID" value="NKY96336.1"/>
    <property type="molecule type" value="Genomic_DNA"/>
</dbReference>
<keyword evidence="1" id="KW-0732">Signal</keyword>
<proteinExistence type="predicted"/>